<dbReference type="InterPro" id="IPR057413">
    <property type="entry name" value="Beta-barrel_INTS6"/>
</dbReference>
<protein>
    <submittedName>
        <fullName evidence="4">VWFA domain-containing protein</fullName>
    </submittedName>
</protein>
<evidence type="ECO:0000259" key="2">
    <source>
        <dbReference type="Pfam" id="PF25462"/>
    </source>
</evidence>
<accession>A0A915E474</accession>
<dbReference type="SUPFAM" id="SSF53300">
    <property type="entry name" value="vWA-like"/>
    <property type="match status" value="1"/>
</dbReference>
<reference evidence="4" key="1">
    <citation type="submission" date="2022-11" db="UniProtKB">
        <authorList>
            <consortium name="WormBaseParasite"/>
        </authorList>
    </citation>
    <scope>IDENTIFICATION</scope>
</reference>
<name>A0A915E474_9BILA</name>
<keyword evidence="3" id="KW-1185">Reference proteome</keyword>
<dbReference type="WBParaSite" id="jg26528">
    <property type="protein sequence ID" value="jg26528"/>
    <property type="gene ID" value="jg26528"/>
</dbReference>
<sequence length="501" mass="57402">MTGTISLGWLPWNVEASHLLSFAHCEKGQTDYRKKYIKAMTIIVFLVDTSPSMMQKSYLGTSYLDYARQTVEQFLKQRQRDPSYKLDRYMLMTYDQYPMNVKSVLRFVNLNRLQTGIDNYGCGRFACYPEQVIIISVTDGLGFLSPTGVPSELKLSNSTTIGSELTVEPYRWDHRLFSIVLRFPGHYQNNGLVGGQAFIAEDYPIQTLCAAMGGRSFSLTSHKLLSFCIDSILQKIQYIGVLVRLEKHGPDPLPVSINQPISGVEVPAINGVSCQPARSDVQSSSPFPISDAWKSQMVLIIKPSKYASGNWPIPEAYWPEPTMLTLPPRQVHPTILFRFYFGKKTTQCLLAALHGEFIKHSRNRLSFRLHQDVLKPSESEPFLMPYNYPVLLPLLSEAKDPELVRSPAFRKKFDKYLSTVPRYYFSSLKKSLKRGLIEKIKHHGREKHSHQRWSMDRSLFALQAADLLIRQSKRQRAIFIHHFSLSKYNTAIVQGFEYLHC</sequence>
<dbReference type="GO" id="GO:0034472">
    <property type="term" value="P:snRNA 3'-end processing"/>
    <property type="evidence" value="ECO:0007669"/>
    <property type="project" value="TreeGrafter"/>
</dbReference>
<dbReference type="CDD" id="cd00198">
    <property type="entry name" value="vWFA"/>
    <property type="match status" value="1"/>
</dbReference>
<dbReference type="PANTHER" id="PTHR12957">
    <property type="entry name" value="DEAD/H BOX POLYPEPTIDE 26/DICE1-RELATED"/>
    <property type="match status" value="1"/>
</dbReference>
<evidence type="ECO:0000313" key="4">
    <source>
        <dbReference type="WBParaSite" id="jg26528"/>
    </source>
</evidence>
<dbReference type="InterPro" id="IPR002035">
    <property type="entry name" value="VWF_A"/>
</dbReference>
<organism evidence="3 4">
    <name type="scientific">Ditylenchus dipsaci</name>
    <dbReference type="NCBI Taxonomy" id="166011"/>
    <lineage>
        <taxon>Eukaryota</taxon>
        <taxon>Metazoa</taxon>
        <taxon>Ecdysozoa</taxon>
        <taxon>Nematoda</taxon>
        <taxon>Chromadorea</taxon>
        <taxon>Rhabditida</taxon>
        <taxon>Tylenchina</taxon>
        <taxon>Tylenchomorpha</taxon>
        <taxon>Sphaerularioidea</taxon>
        <taxon>Anguinidae</taxon>
        <taxon>Anguininae</taxon>
        <taxon>Ditylenchus</taxon>
    </lineage>
</organism>
<proteinExistence type="predicted"/>
<feature type="domain" description="VWFA" evidence="1">
    <location>
        <begin position="43"/>
        <end position="117"/>
    </location>
</feature>
<dbReference type="Pfam" id="PF13519">
    <property type="entry name" value="VWA_2"/>
    <property type="match status" value="1"/>
</dbReference>
<dbReference type="GO" id="GO:0032039">
    <property type="term" value="C:integrator complex"/>
    <property type="evidence" value="ECO:0007669"/>
    <property type="project" value="TreeGrafter"/>
</dbReference>
<evidence type="ECO:0000313" key="3">
    <source>
        <dbReference type="Proteomes" id="UP000887574"/>
    </source>
</evidence>
<dbReference type="InterPro" id="IPR036465">
    <property type="entry name" value="vWFA_dom_sf"/>
</dbReference>
<dbReference type="InterPro" id="IPR051113">
    <property type="entry name" value="Integrator_subunit6"/>
</dbReference>
<dbReference type="Pfam" id="PF25462">
    <property type="entry name" value="Beta-barrel_INTS6"/>
    <property type="match status" value="1"/>
</dbReference>
<evidence type="ECO:0000259" key="1">
    <source>
        <dbReference type="Pfam" id="PF13519"/>
    </source>
</evidence>
<dbReference type="Gene3D" id="3.40.50.410">
    <property type="entry name" value="von Willebrand factor, type A domain"/>
    <property type="match status" value="1"/>
</dbReference>
<dbReference type="PANTHER" id="PTHR12957:SF2">
    <property type="entry name" value="INTEGRATOR COMPLEX SUBUNIT 6"/>
    <property type="match status" value="1"/>
</dbReference>
<dbReference type="Proteomes" id="UP000887574">
    <property type="component" value="Unplaced"/>
</dbReference>
<feature type="domain" description="Integrator complex subunit 6-like beta-barrel" evidence="2">
    <location>
        <begin position="294"/>
        <end position="338"/>
    </location>
</feature>
<dbReference type="AlphaFoldDB" id="A0A915E474"/>